<dbReference type="Pfam" id="PF00583">
    <property type="entry name" value="Acetyltransf_1"/>
    <property type="match status" value="1"/>
</dbReference>
<evidence type="ECO:0000313" key="2">
    <source>
        <dbReference type="EMBL" id="MCT2588179.1"/>
    </source>
</evidence>
<feature type="domain" description="N-acetyltransferase" evidence="1">
    <location>
        <begin position="144"/>
        <end position="288"/>
    </location>
</feature>
<reference evidence="2 3" key="1">
    <citation type="submission" date="2021-02" db="EMBL/GenBank/DDBJ databases">
        <title>Actinophytocola xerophila sp. nov., isolated from soil of cotton cropping field.</title>
        <authorList>
            <person name="Huang R."/>
            <person name="Chen X."/>
            <person name="Ge X."/>
            <person name="Liu W."/>
        </authorList>
    </citation>
    <scope>NUCLEOTIDE SEQUENCE [LARGE SCALE GENOMIC DNA]</scope>
    <source>
        <strain evidence="2 3">S1-96</strain>
    </source>
</reference>
<evidence type="ECO:0000313" key="3">
    <source>
        <dbReference type="Proteomes" id="UP001156441"/>
    </source>
</evidence>
<proteinExistence type="predicted"/>
<dbReference type="InterPro" id="IPR016181">
    <property type="entry name" value="Acyl_CoA_acyltransferase"/>
</dbReference>
<dbReference type="Gene3D" id="3.40.630.30">
    <property type="match status" value="1"/>
</dbReference>
<dbReference type="EMBL" id="JAFFZE010000034">
    <property type="protein sequence ID" value="MCT2588179.1"/>
    <property type="molecule type" value="Genomic_DNA"/>
</dbReference>
<dbReference type="SUPFAM" id="SSF55729">
    <property type="entry name" value="Acyl-CoA N-acyltransferases (Nat)"/>
    <property type="match status" value="1"/>
</dbReference>
<protein>
    <submittedName>
        <fullName evidence="2">GNAT family N-acetyltransferase</fullName>
    </submittedName>
</protein>
<gene>
    <name evidence="2" type="ORF">JT362_34220</name>
</gene>
<dbReference type="Proteomes" id="UP001156441">
    <property type="component" value="Unassembled WGS sequence"/>
</dbReference>
<sequence>MDVQVYDDPRQFRAAYGDLYSADPVRHTLALTVIRRFVEDDNNLDGDRPVPVMLTAHHDGRLHGVALRTPPWPLIVSGLPADAAPAAAARLHQVDPDLPGVNGPRELSEAFAAAWAAHTGAATREVMAGRLYGLGDLRPPGVPGRARLATEADLPLLVEWRRAFLREAVGHEHPHDFERQLRRYLEIGDALVLWEHDDRTVSWAGASAPVAGMSRIGPVYTPHDQRGHGYGSAVTAAASRWALDAGAEHVLLFTDLANPTSNSIYQKIGYRPVSDIAEIAFTAPFRLGGA</sequence>
<dbReference type="InterPro" id="IPR000182">
    <property type="entry name" value="GNAT_dom"/>
</dbReference>
<comment type="caution">
    <text evidence="2">The sequence shown here is derived from an EMBL/GenBank/DDBJ whole genome shotgun (WGS) entry which is preliminary data.</text>
</comment>
<name>A0ABT2JJW1_9PSEU</name>
<evidence type="ECO:0000259" key="1">
    <source>
        <dbReference type="PROSITE" id="PS51186"/>
    </source>
</evidence>
<dbReference type="PROSITE" id="PS51186">
    <property type="entry name" value="GNAT"/>
    <property type="match status" value="1"/>
</dbReference>
<dbReference type="RefSeq" id="WP_260196131.1">
    <property type="nucleotide sequence ID" value="NZ_JAFFZE010000034.1"/>
</dbReference>
<keyword evidence="3" id="KW-1185">Reference proteome</keyword>
<accession>A0ABT2JJW1</accession>
<organism evidence="2 3">
    <name type="scientific">Actinophytocola gossypii</name>
    <dbReference type="NCBI Taxonomy" id="2812003"/>
    <lineage>
        <taxon>Bacteria</taxon>
        <taxon>Bacillati</taxon>
        <taxon>Actinomycetota</taxon>
        <taxon>Actinomycetes</taxon>
        <taxon>Pseudonocardiales</taxon>
        <taxon>Pseudonocardiaceae</taxon>
    </lineage>
</organism>
<dbReference type="CDD" id="cd04301">
    <property type="entry name" value="NAT_SF"/>
    <property type="match status" value="1"/>
</dbReference>